<protein>
    <submittedName>
        <fullName evidence="2">Uncharacterized protein</fullName>
    </submittedName>
</protein>
<organism evidence="2 3">
    <name type="scientific">Tanacetum coccineum</name>
    <dbReference type="NCBI Taxonomy" id="301880"/>
    <lineage>
        <taxon>Eukaryota</taxon>
        <taxon>Viridiplantae</taxon>
        <taxon>Streptophyta</taxon>
        <taxon>Embryophyta</taxon>
        <taxon>Tracheophyta</taxon>
        <taxon>Spermatophyta</taxon>
        <taxon>Magnoliopsida</taxon>
        <taxon>eudicotyledons</taxon>
        <taxon>Gunneridae</taxon>
        <taxon>Pentapetalae</taxon>
        <taxon>asterids</taxon>
        <taxon>campanulids</taxon>
        <taxon>Asterales</taxon>
        <taxon>Asteraceae</taxon>
        <taxon>Asteroideae</taxon>
        <taxon>Anthemideae</taxon>
        <taxon>Anthemidinae</taxon>
        <taxon>Tanacetum</taxon>
    </lineage>
</organism>
<gene>
    <name evidence="2" type="ORF">Tco_0678979</name>
</gene>
<proteinExistence type="predicted"/>
<dbReference type="EMBL" id="BQNB010009503">
    <property type="protein sequence ID" value="GJS64415.1"/>
    <property type="molecule type" value="Genomic_DNA"/>
</dbReference>
<evidence type="ECO:0000313" key="3">
    <source>
        <dbReference type="Proteomes" id="UP001151760"/>
    </source>
</evidence>
<evidence type="ECO:0000313" key="2">
    <source>
        <dbReference type="EMBL" id="GJS64415.1"/>
    </source>
</evidence>
<reference evidence="2" key="1">
    <citation type="journal article" date="2022" name="Int. J. Mol. Sci.">
        <title>Draft Genome of Tanacetum Coccineum: Genomic Comparison of Closely Related Tanacetum-Family Plants.</title>
        <authorList>
            <person name="Yamashiro T."/>
            <person name="Shiraishi A."/>
            <person name="Nakayama K."/>
            <person name="Satake H."/>
        </authorList>
    </citation>
    <scope>NUCLEOTIDE SEQUENCE</scope>
</reference>
<name>A0ABQ4XHA6_9ASTR</name>
<accession>A0ABQ4XHA6</accession>
<feature type="region of interest" description="Disordered" evidence="1">
    <location>
        <begin position="46"/>
        <end position="93"/>
    </location>
</feature>
<feature type="compositionally biased region" description="Polar residues" evidence="1">
    <location>
        <begin position="136"/>
        <end position="148"/>
    </location>
</feature>
<feature type="region of interest" description="Disordered" evidence="1">
    <location>
        <begin position="194"/>
        <end position="216"/>
    </location>
</feature>
<keyword evidence="3" id="KW-1185">Reference proteome</keyword>
<sequence length="216" mass="23444">MGAAVDFTVGVLELDTHSSSEDKQRHVSSTPHDAMVARWRNRIASRSSSLTTSNSEIPATPIPPAPPTIDIPVDRLYRTHPGGPCRALTARKSVRPLPSHRLALRYTSHHLDRFTSGSSSDHSSSDHSSADHSSAINFSSLSDSPATTSDRHLHSPSHSAIPSRKRCRSSATFVPLSIPTSRALVPTRVDLLSPRKSFRDSISPEDSVEEDIDADV</sequence>
<feature type="compositionally biased region" description="Acidic residues" evidence="1">
    <location>
        <begin position="206"/>
        <end position="216"/>
    </location>
</feature>
<comment type="caution">
    <text evidence="2">The sequence shown here is derived from an EMBL/GenBank/DDBJ whole genome shotgun (WGS) entry which is preliminary data.</text>
</comment>
<dbReference type="Proteomes" id="UP001151760">
    <property type="component" value="Unassembled WGS sequence"/>
</dbReference>
<feature type="compositionally biased region" description="Pro residues" evidence="1">
    <location>
        <begin position="60"/>
        <end position="69"/>
    </location>
</feature>
<feature type="region of interest" description="Disordered" evidence="1">
    <location>
        <begin position="113"/>
        <end position="168"/>
    </location>
</feature>
<evidence type="ECO:0000256" key="1">
    <source>
        <dbReference type="SAM" id="MobiDB-lite"/>
    </source>
</evidence>
<reference evidence="2" key="2">
    <citation type="submission" date="2022-01" db="EMBL/GenBank/DDBJ databases">
        <authorList>
            <person name="Yamashiro T."/>
            <person name="Shiraishi A."/>
            <person name="Satake H."/>
            <person name="Nakayama K."/>
        </authorList>
    </citation>
    <scope>NUCLEOTIDE SEQUENCE</scope>
</reference>
<feature type="compositionally biased region" description="Low complexity" evidence="1">
    <location>
        <begin position="46"/>
        <end position="59"/>
    </location>
</feature>